<evidence type="ECO:0000256" key="2">
    <source>
        <dbReference type="SAM" id="Phobius"/>
    </source>
</evidence>
<dbReference type="AlphaFoldDB" id="A0A0G4ER29"/>
<keyword evidence="2" id="KW-0472">Membrane</keyword>
<dbReference type="InParanoid" id="A0A0G4ER29"/>
<evidence type="ECO:0000313" key="4">
    <source>
        <dbReference type="EMBL" id="CEM00026.1"/>
    </source>
</evidence>
<dbReference type="EMBL" id="CDMY01000294">
    <property type="protein sequence ID" value="CEM00026.1"/>
    <property type="molecule type" value="Genomic_DNA"/>
</dbReference>
<accession>A0A0G4ER29</accession>
<feature type="domain" description="NYN" evidence="3">
    <location>
        <begin position="56"/>
        <end position="184"/>
    </location>
</feature>
<dbReference type="InterPro" id="IPR021139">
    <property type="entry name" value="NYN"/>
</dbReference>
<feature type="region of interest" description="Disordered" evidence="1">
    <location>
        <begin position="1"/>
        <end position="25"/>
    </location>
</feature>
<feature type="compositionally biased region" description="Basic and acidic residues" evidence="1">
    <location>
        <begin position="1"/>
        <end position="21"/>
    </location>
</feature>
<name>A0A0G4ER29_VITBC</name>
<keyword evidence="2" id="KW-0812">Transmembrane</keyword>
<dbReference type="PhylomeDB" id="A0A0G4ER29"/>
<evidence type="ECO:0000259" key="3">
    <source>
        <dbReference type="Pfam" id="PF01936"/>
    </source>
</evidence>
<evidence type="ECO:0000256" key="1">
    <source>
        <dbReference type="SAM" id="MobiDB-lite"/>
    </source>
</evidence>
<gene>
    <name evidence="4" type="ORF">Vbra_5345</name>
</gene>
<keyword evidence="2" id="KW-1133">Transmembrane helix</keyword>
<organism evidence="4 5">
    <name type="scientific">Vitrella brassicaformis (strain CCMP3155)</name>
    <dbReference type="NCBI Taxonomy" id="1169540"/>
    <lineage>
        <taxon>Eukaryota</taxon>
        <taxon>Sar</taxon>
        <taxon>Alveolata</taxon>
        <taxon>Colpodellida</taxon>
        <taxon>Vitrellaceae</taxon>
        <taxon>Vitrella</taxon>
    </lineage>
</organism>
<keyword evidence="5" id="KW-1185">Reference proteome</keyword>
<feature type="transmembrane region" description="Helical" evidence="2">
    <location>
        <begin position="25"/>
        <end position="45"/>
    </location>
</feature>
<dbReference type="GO" id="GO:0004540">
    <property type="term" value="F:RNA nuclease activity"/>
    <property type="evidence" value="ECO:0007669"/>
    <property type="project" value="InterPro"/>
</dbReference>
<dbReference type="Pfam" id="PF01936">
    <property type="entry name" value="NYN"/>
    <property type="match status" value="1"/>
</dbReference>
<dbReference type="Gene3D" id="3.40.50.1010">
    <property type="entry name" value="5'-nuclease"/>
    <property type="match status" value="1"/>
</dbReference>
<evidence type="ECO:0000313" key="5">
    <source>
        <dbReference type="Proteomes" id="UP000041254"/>
    </source>
</evidence>
<proteinExistence type="predicted"/>
<reference evidence="4 5" key="1">
    <citation type="submission" date="2014-11" db="EMBL/GenBank/DDBJ databases">
        <authorList>
            <person name="Zhu J."/>
            <person name="Qi W."/>
            <person name="Song R."/>
        </authorList>
    </citation>
    <scope>NUCLEOTIDE SEQUENCE [LARGE SCALE GENOMIC DNA]</scope>
</reference>
<dbReference type="VEuPathDB" id="CryptoDB:Vbra_5345"/>
<dbReference type="Proteomes" id="UP000041254">
    <property type="component" value="Unassembled WGS sequence"/>
</dbReference>
<sequence length="194" mass="21856">MSRRADGRNEEEREEREREENNDGLGAMLAGGALLGAGLALGYWLTSGRERTVRCALVVDGANVIHCHESASRTRFSSEDFSRYSNEMKQAFGSRLGKEIIFQRNHSVFVNTKPARWRERRDQMGALHESIERSGVSRDVDAVILFSGDGDFFHALDRVKQTTGKKIFVCGFRGTVSNALRRESVDHLHLIDVE</sequence>
<protein>
    <recommendedName>
        <fullName evidence="3">NYN domain-containing protein</fullName>
    </recommendedName>
</protein>